<proteinExistence type="predicted"/>
<name>A0A6N4SUV6_CYTH3</name>
<feature type="transmembrane region" description="Helical" evidence="1">
    <location>
        <begin position="219"/>
        <end position="241"/>
    </location>
</feature>
<dbReference type="EMBL" id="CP000383">
    <property type="protein sequence ID" value="ABG60020.1"/>
    <property type="molecule type" value="Genomic_DNA"/>
</dbReference>
<feature type="transmembrane region" description="Helical" evidence="1">
    <location>
        <begin position="119"/>
        <end position="137"/>
    </location>
</feature>
<gene>
    <name evidence="2" type="ordered locus">CHU_2771</name>
</gene>
<dbReference type="Proteomes" id="UP000001822">
    <property type="component" value="Chromosome"/>
</dbReference>
<sequence length="801" mass="89788">MKSVSLKSLLPHVLVHVVFIGILFIFYSPVTKGKKLVQNDVVQSGAALQEANEYTKSGSEEILWSNSSFSGMPVWRGYGSNLVTSVHKAALAIFPVTVYMSYLAFLGFYILALVLGANVTIAMLVSAAFTLTSFNIVSIEAGHVNKVLAMATMAPVIAGVILVYERKYWIGIFVTVFFLALHLYYGHYQISYYLLITLGFYAAYKIYEAIRDKSYKHFLIGSLVLIGAAVVSILPNISSILTNYEYSKSTTRGGSELSAAKKEGGGLDKEYAMSWSNGITEIFTMYMPYFNGGASGEELDQSSATYKALASKVDRAQAKQFIKQIPLYWGDQPFTSGPVYFGAIIIFLFIFGMFLIKDPSKWIWLAIAVFSFMMSWGKNIEWFSDLLFYHVPLYNKFRSVTMAVSIAQLVFPLLACIALVKVIQPELERDQAQKALVKAFAICGGFAVLMLLTGTIWFNFSSKNDANTQLPEWLMEAITEDRISKFRGDALRSLFFVTAAAALIWAIIKEKFEIKYALAALTVLVILDLFVVDKRYLNESDFIKAKGSIVEKAIPKTEQDQQILTDKGYYRVLNLTKSPFNDATTSFYHKSIGGYSAIKLSRYQDLIENQISKNNIEVMNMLNTRYIISGARQEGGEPMVQRNPGAYGNAWFVKETKIVANADEEIKALDSISPKTEAFIDQRFAKAGKAYTLDSSSYITLTEYHPNHLTYESSAASEQFAVFSEVYYQPGWNAYVDGKPTPHVRVNYILRGMELPAGKHKILFKFEPEHYIRSEKVAYAGSLFWIALLLGTLVMSLRKTK</sequence>
<evidence type="ECO:0000313" key="3">
    <source>
        <dbReference type="Proteomes" id="UP000001822"/>
    </source>
</evidence>
<feature type="transmembrane region" description="Helical" evidence="1">
    <location>
        <begin position="362"/>
        <end position="380"/>
    </location>
</feature>
<feature type="transmembrane region" description="Helical" evidence="1">
    <location>
        <begin position="143"/>
        <end position="163"/>
    </location>
</feature>
<feature type="transmembrane region" description="Helical" evidence="1">
    <location>
        <begin position="435"/>
        <end position="458"/>
    </location>
</feature>
<dbReference type="KEGG" id="chu:CHU_2771"/>
<dbReference type="PANTHER" id="PTHR38454">
    <property type="entry name" value="INTEGRAL MEMBRANE PROTEIN-RELATED"/>
    <property type="match status" value="1"/>
</dbReference>
<feature type="transmembrane region" description="Helical" evidence="1">
    <location>
        <begin position="490"/>
        <end position="508"/>
    </location>
</feature>
<dbReference type="Pfam" id="PF09586">
    <property type="entry name" value="YfhO"/>
    <property type="match status" value="1"/>
</dbReference>
<dbReference type="RefSeq" id="WP_011586130.1">
    <property type="nucleotide sequence ID" value="NC_008255.1"/>
</dbReference>
<keyword evidence="1" id="KW-1133">Transmembrane helix</keyword>
<evidence type="ECO:0000256" key="1">
    <source>
        <dbReference type="SAM" id="Phobius"/>
    </source>
</evidence>
<evidence type="ECO:0000313" key="2">
    <source>
        <dbReference type="EMBL" id="ABG60020.1"/>
    </source>
</evidence>
<feature type="transmembrane region" description="Helical" evidence="1">
    <location>
        <begin position="168"/>
        <end position="184"/>
    </location>
</feature>
<keyword evidence="1" id="KW-0472">Membrane</keyword>
<dbReference type="AlphaFoldDB" id="A0A6N4SUV6"/>
<protein>
    <recommendedName>
        <fullName evidence="4">YfhO family protein</fullName>
    </recommendedName>
</protein>
<keyword evidence="3" id="KW-1185">Reference proteome</keyword>
<feature type="transmembrane region" description="Helical" evidence="1">
    <location>
        <begin position="777"/>
        <end position="797"/>
    </location>
</feature>
<dbReference type="OrthoDB" id="9772884at2"/>
<keyword evidence="1" id="KW-0812">Transmembrane</keyword>
<dbReference type="PANTHER" id="PTHR38454:SF1">
    <property type="entry name" value="INTEGRAL MEMBRANE PROTEIN"/>
    <property type="match status" value="1"/>
</dbReference>
<dbReference type="InterPro" id="IPR018580">
    <property type="entry name" value="Uncharacterised_YfhO"/>
</dbReference>
<evidence type="ECO:0008006" key="4">
    <source>
        <dbReference type="Google" id="ProtNLM"/>
    </source>
</evidence>
<feature type="transmembrane region" description="Helical" evidence="1">
    <location>
        <begin position="515"/>
        <end position="532"/>
    </location>
</feature>
<feature type="transmembrane region" description="Helical" evidence="1">
    <location>
        <begin position="190"/>
        <end position="207"/>
    </location>
</feature>
<reference evidence="2 3" key="1">
    <citation type="journal article" date="2007" name="Appl. Environ. Microbiol.">
        <title>Genome sequence of the cellulolytic gliding bacterium Cytophaga hutchinsonii.</title>
        <authorList>
            <person name="Xie G."/>
            <person name="Bruce D.C."/>
            <person name="Challacombe J.F."/>
            <person name="Chertkov O."/>
            <person name="Detter J.C."/>
            <person name="Gilna P."/>
            <person name="Han C.S."/>
            <person name="Lucas S."/>
            <person name="Misra M."/>
            <person name="Myers G.L."/>
            <person name="Richardson P."/>
            <person name="Tapia R."/>
            <person name="Thayer N."/>
            <person name="Thompson L.S."/>
            <person name="Brettin T.S."/>
            <person name="Henrissat B."/>
            <person name="Wilson D.B."/>
            <person name="McBride M.J."/>
        </authorList>
    </citation>
    <scope>NUCLEOTIDE SEQUENCE [LARGE SCALE GENOMIC DNA]</scope>
    <source>
        <strain evidence="3">ATCC 33406 / DSM 1761 / CIP 103989 / NBRC 15051 / NCIMB 9469 / D465</strain>
    </source>
</reference>
<accession>A0A6N4SUV6</accession>
<feature type="transmembrane region" description="Helical" evidence="1">
    <location>
        <begin position="89"/>
        <end position="112"/>
    </location>
</feature>
<feature type="transmembrane region" description="Helical" evidence="1">
    <location>
        <begin position="337"/>
        <end position="355"/>
    </location>
</feature>
<feature type="transmembrane region" description="Helical" evidence="1">
    <location>
        <begin position="400"/>
        <end position="423"/>
    </location>
</feature>
<organism evidence="2 3">
    <name type="scientific">Cytophaga hutchinsonii (strain ATCC 33406 / DSM 1761 / CIP 103989 / NBRC 15051 / NCIMB 9469 / D465)</name>
    <dbReference type="NCBI Taxonomy" id="269798"/>
    <lineage>
        <taxon>Bacteria</taxon>
        <taxon>Pseudomonadati</taxon>
        <taxon>Bacteroidota</taxon>
        <taxon>Cytophagia</taxon>
        <taxon>Cytophagales</taxon>
        <taxon>Cytophagaceae</taxon>
        <taxon>Cytophaga</taxon>
    </lineage>
</organism>
<feature type="transmembrane region" description="Helical" evidence="1">
    <location>
        <begin position="9"/>
        <end position="27"/>
    </location>
</feature>